<dbReference type="EMBL" id="JXXN02003220">
    <property type="protein sequence ID" value="THD21825.1"/>
    <property type="molecule type" value="Genomic_DNA"/>
</dbReference>
<accession>A0A4E0R3S2</accession>
<gene>
    <name evidence="8" type="ORF">D915_007578</name>
</gene>
<dbReference type="Proteomes" id="UP000230066">
    <property type="component" value="Unassembled WGS sequence"/>
</dbReference>
<dbReference type="GO" id="GO:0033743">
    <property type="term" value="F:peptide-methionine (R)-S-oxide reductase activity"/>
    <property type="evidence" value="ECO:0007669"/>
    <property type="project" value="UniProtKB-EC"/>
</dbReference>
<evidence type="ECO:0000313" key="9">
    <source>
        <dbReference type="Proteomes" id="UP000230066"/>
    </source>
</evidence>
<feature type="domain" description="MsrB" evidence="7">
    <location>
        <begin position="54"/>
        <end position="175"/>
    </location>
</feature>
<comment type="similarity">
    <text evidence="1 6">Belongs to the MsrB Met sulfoxide reductase family.</text>
</comment>
<dbReference type="NCBIfam" id="TIGR00357">
    <property type="entry name" value="peptide-methionine (R)-S-oxide reductase MsrB"/>
    <property type="match status" value="1"/>
</dbReference>
<evidence type="ECO:0000256" key="6">
    <source>
        <dbReference type="RuleBase" id="RU365044"/>
    </source>
</evidence>
<dbReference type="InterPro" id="IPR011057">
    <property type="entry name" value="Mss4-like_sf"/>
</dbReference>
<comment type="function">
    <text evidence="6">Methionine-sulfoxide reductase that specifically reduces methionine (R)-sulfoxide back to methionine. While in many cases methionine oxidation is the result of random oxidation following oxidative stress, methionine oxidation is also a post-translational modification that takes place on specific residues.</text>
</comment>
<dbReference type="EC" id="1.8.4.12" evidence="6"/>
<dbReference type="PANTHER" id="PTHR10173">
    <property type="entry name" value="METHIONINE SULFOXIDE REDUCTASE"/>
    <property type="match status" value="1"/>
</dbReference>
<sequence length="181" mass="20134">MLYSFCNVSVTGNISCKLFSQPFYRDNEFVAYYKTVRKTLSYNANSANESPCSKETLKHKLTDLQYKVTQEKHTEIPFSGIYVNNFSPGVYHCVVCETDLFSSTSKFVCSAGWPAFSEAMDKQVAYNLDPSAGELRVEVVCKECGAHLGHVFDDGPKPSGLRYCINSAALVYQPSQTGAQE</sequence>
<dbReference type="GO" id="GO:0046872">
    <property type="term" value="F:metal ion binding"/>
    <property type="evidence" value="ECO:0007669"/>
    <property type="project" value="UniProtKB-KW"/>
</dbReference>
<dbReference type="Gene3D" id="2.170.150.20">
    <property type="entry name" value="Peptide methionine sulfoxide reductase"/>
    <property type="match status" value="1"/>
</dbReference>
<keyword evidence="9" id="KW-1185">Reference proteome</keyword>
<comment type="cofactor">
    <cofactor evidence="6">
        <name>Zn(2+)</name>
        <dbReference type="ChEBI" id="CHEBI:29105"/>
    </cofactor>
    <text evidence="6">Binds 1 zinc ion per subunit.</text>
</comment>
<evidence type="ECO:0000256" key="1">
    <source>
        <dbReference type="ARBA" id="ARBA00007174"/>
    </source>
</evidence>
<evidence type="ECO:0000313" key="8">
    <source>
        <dbReference type="EMBL" id="THD21825.1"/>
    </source>
</evidence>
<dbReference type="FunFam" id="2.170.150.20:FF:000001">
    <property type="entry name" value="Peptide methionine sulfoxide reductase MsrB"/>
    <property type="match status" value="1"/>
</dbReference>
<dbReference type="PROSITE" id="PS51790">
    <property type="entry name" value="MSRB"/>
    <property type="match status" value="1"/>
</dbReference>
<proteinExistence type="inferred from homology"/>
<organism evidence="8 9">
    <name type="scientific">Fasciola hepatica</name>
    <name type="common">Liver fluke</name>
    <dbReference type="NCBI Taxonomy" id="6192"/>
    <lineage>
        <taxon>Eukaryota</taxon>
        <taxon>Metazoa</taxon>
        <taxon>Spiralia</taxon>
        <taxon>Lophotrochozoa</taxon>
        <taxon>Platyhelminthes</taxon>
        <taxon>Trematoda</taxon>
        <taxon>Digenea</taxon>
        <taxon>Plagiorchiida</taxon>
        <taxon>Echinostomata</taxon>
        <taxon>Echinostomatoidea</taxon>
        <taxon>Fasciolidae</taxon>
        <taxon>Fasciola</taxon>
    </lineage>
</organism>
<evidence type="ECO:0000256" key="5">
    <source>
        <dbReference type="ARBA" id="ARBA00048488"/>
    </source>
</evidence>
<dbReference type="SUPFAM" id="SSF51316">
    <property type="entry name" value="Mss4-like"/>
    <property type="match status" value="1"/>
</dbReference>
<keyword evidence="4 6" id="KW-0560">Oxidoreductase</keyword>
<comment type="caution">
    <text evidence="8">The sequence shown here is derived from an EMBL/GenBank/DDBJ whole genome shotgun (WGS) entry which is preliminary data.</text>
</comment>
<evidence type="ECO:0000256" key="3">
    <source>
        <dbReference type="ARBA" id="ARBA00022833"/>
    </source>
</evidence>
<reference evidence="8" key="1">
    <citation type="submission" date="2019-03" db="EMBL/GenBank/DDBJ databases">
        <title>Improved annotation for the trematode Fasciola hepatica.</title>
        <authorList>
            <person name="Choi Y.-J."/>
            <person name="Martin J."/>
            <person name="Mitreva M."/>
        </authorList>
    </citation>
    <scope>NUCLEOTIDE SEQUENCE [LARGE SCALE GENOMIC DNA]</scope>
</reference>
<evidence type="ECO:0000259" key="7">
    <source>
        <dbReference type="PROSITE" id="PS51790"/>
    </source>
</evidence>
<dbReference type="Pfam" id="PF01641">
    <property type="entry name" value="SelR"/>
    <property type="match status" value="1"/>
</dbReference>
<dbReference type="PANTHER" id="PTHR10173:SF37">
    <property type="entry name" value="METHIONINE-R-SULFOXIDE REDUCTASE B2, MITOCHONDRIAL"/>
    <property type="match status" value="1"/>
</dbReference>
<dbReference type="GO" id="GO:0030091">
    <property type="term" value="P:protein repair"/>
    <property type="evidence" value="ECO:0007669"/>
    <property type="project" value="InterPro"/>
</dbReference>
<protein>
    <recommendedName>
        <fullName evidence="6">Peptide-methionine (R)-S-oxide reductase</fullName>
        <ecNumber evidence="6">1.8.4.12</ecNumber>
    </recommendedName>
</protein>
<keyword evidence="3 6" id="KW-0862">Zinc</keyword>
<name>A0A4E0R3S2_FASHE</name>
<dbReference type="GO" id="GO:0006979">
    <property type="term" value="P:response to oxidative stress"/>
    <property type="evidence" value="ECO:0007669"/>
    <property type="project" value="InterPro"/>
</dbReference>
<comment type="catalytic activity">
    <reaction evidence="5 6">
        <text>L-methionyl-[protein] + [thioredoxin]-disulfide + H2O = L-methionyl-(R)-S-oxide-[protein] + [thioredoxin]-dithiol</text>
        <dbReference type="Rhea" id="RHEA:24164"/>
        <dbReference type="Rhea" id="RHEA-COMP:10698"/>
        <dbReference type="Rhea" id="RHEA-COMP:10700"/>
        <dbReference type="Rhea" id="RHEA-COMP:12313"/>
        <dbReference type="Rhea" id="RHEA-COMP:12314"/>
        <dbReference type="ChEBI" id="CHEBI:15377"/>
        <dbReference type="ChEBI" id="CHEBI:16044"/>
        <dbReference type="ChEBI" id="CHEBI:29950"/>
        <dbReference type="ChEBI" id="CHEBI:45764"/>
        <dbReference type="ChEBI" id="CHEBI:50058"/>
        <dbReference type="EC" id="1.8.4.12"/>
    </reaction>
</comment>
<dbReference type="AlphaFoldDB" id="A0A4E0R3S2"/>
<evidence type="ECO:0000256" key="4">
    <source>
        <dbReference type="ARBA" id="ARBA00023002"/>
    </source>
</evidence>
<dbReference type="GO" id="GO:0005737">
    <property type="term" value="C:cytoplasm"/>
    <property type="evidence" value="ECO:0007669"/>
    <property type="project" value="TreeGrafter"/>
</dbReference>
<dbReference type="InterPro" id="IPR028427">
    <property type="entry name" value="Met_Sox_Rdtase_MsrB"/>
</dbReference>
<dbReference type="InterPro" id="IPR002579">
    <property type="entry name" value="Met_Sox_Rdtase_MsrB_dom"/>
</dbReference>
<evidence type="ECO:0000256" key="2">
    <source>
        <dbReference type="ARBA" id="ARBA00022723"/>
    </source>
</evidence>
<keyword evidence="2 6" id="KW-0479">Metal-binding</keyword>